<protein>
    <recommendedName>
        <fullName evidence="10 11">UDP-N-acetylmuramoyl-tripeptide--D-alanyl-D-alanine ligase</fullName>
        <ecNumber evidence="10 11">6.3.2.10</ecNumber>
    </recommendedName>
    <alternativeName>
        <fullName evidence="10">D-alanyl-D-alanine-adding enzyme</fullName>
    </alternativeName>
</protein>
<dbReference type="InterPro" id="IPR035911">
    <property type="entry name" value="MurE/MurF_N"/>
</dbReference>
<dbReference type="STRING" id="1074467.JP39_01695"/>
<gene>
    <name evidence="10" type="primary">murF</name>
    <name evidence="15" type="ORF">JP39_01695</name>
</gene>
<organism evidence="15 16">
    <name type="scientific">Companilactobacillus heilongjiangensis</name>
    <dbReference type="NCBI Taxonomy" id="1074467"/>
    <lineage>
        <taxon>Bacteria</taxon>
        <taxon>Bacillati</taxon>
        <taxon>Bacillota</taxon>
        <taxon>Bacilli</taxon>
        <taxon>Lactobacillales</taxon>
        <taxon>Lactobacillaceae</taxon>
        <taxon>Companilactobacillus</taxon>
    </lineage>
</organism>
<dbReference type="GO" id="GO:0009252">
    <property type="term" value="P:peptidoglycan biosynthetic process"/>
    <property type="evidence" value="ECO:0007669"/>
    <property type="project" value="UniProtKB-UniRule"/>
</dbReference>
<dbReference type="InterPro" id="IPR000713">
    <property type="entry name" value="Mur_ligase_N"/>
</dbReference>
<comment type="pathway">
    <text evidence="10 11">Cell wall biogenesis; peptidoglycan biosynthesis.</text>
</comment>
<dbReference type="EMBL" id="CP012559">
    <property type="protein sequence ID" value="ALB28194.1"/>
    <property type="molecule type" value="Genomic_DNA"/>
</dbReference>
<evidence type="ECO:0000259" key="13">
    <source>
        <dbReference type="Pfam" id="PF02875"/>
    </source>
</evidence>
<dbReference type="Gene3D" id="3.90.190.20">
    <property type="entry name" value="Mur ligase, C-terminal domain"/>
    <property type="match status" value="1"/>
</dbReference>
<dbReference type="PANTHER" id="PTHR43024:SF1">
    <property type="entry name" value="UDP-N-ACETYLMURAMOYL-TRIPEPTIDE--D-ALANYL-D-ALANINE LIGASE"/>
    <property type="match status" value="1"/>
</dbReference>
<keyword evidence="7 10" id="KW-0573">Peptidoglycan synthesis</keyword>
<dbReference type="OrthoDB" id="9801978at2"/>
<keyword evidence="2 10" id="KW-0436">Ligase</keyword>
<dbReference type="Proteomes" id="UP000061546">
    <property type="component" value="Chromosome"/>
</dbReference>
<proteinExistence type="inferred from homology"/>
<evidence type="ECO:0000256" key="10">
    <source>
        <dbReference type="HAMAP-Rule" id="MF_02019"/>
    </source>
</evidence>
<evidence type="ECO:0000313" key="16">
    <source>
        <dbReference type="Proteomes" id="UP000061546"/>
    </source>
</evidence>
<evidence type="ECO:0000259" key="12">
    <source>
        <dbReference type="Pfam" id="PF01225"/>
    </source>
</evidence>
<dbReference type="GO" id="GO:0047480">
    <property type="term" value="F:UDP-N-acetylmuramoyl-tripeptide-D-alanyl-D-alanine ligase activity"/>
    <property type="evidence" value="ECO:0007669"/>
    <property type="project" value="UniProtKB-UniRule"/>
</dbReference>
<dbReference type="EC" id="6.3.2.10" evidence="10 11"/>
<evidence type="ECO:0000256" key="2">
    <source>
        <dbReference type="ARBA" id="ARBA00022598"/>
    </source>
</evidence>
<evidence type="ECO:0000256" key="3">
    <source>
        <dbReference type="ARBA" id="ARBA00022618"/>
    </source>
</evidence>
<evidence type="ECO:0000256" key="8">
    <source>
        <dbReference type="ARBA" id="ARBA00023306"/>
    </source>
</evidence>
<dbReference type="UniPathway" id="UPA00219"/>
<dbReference type="GO" id="GO:0008360">
    <property type="term" value="P:regulation of cell shape"/>
    <property type="evidence" value="ECO:0007669"/>
    <property type="project" value="UniProtKB-KW"/>
</dbReference>
<accession>A0A0K2LA67</accession>
<keyword evidence="5 10" id="KW-0067">ATP-binding</keyword>
<dbReference type="RefSeq" id="WP_041501299.1">
    <property type="nucleotide sequence ID" value="NZ_BJDV01000017.1"/>
</dbReference>
<dbReference type="AlphaFoldDB" id="A0A0K2LA67"/>
<dbReference type="Pfam" id="PF01225">
    <property type="entry name" value="Mur_ligase"/>
    <property type="match status" value="1"/>
</dbReference>
<keyword evidence="9 10" id="KW-0961">Cell wall biogenesis/degradation</keyword>
<evidence type="ECO:0000256" key="7">
    <source>
        <dbReference type="ARBA" id="ARBA00022984"/>
    </source>
</evidence>
<evidence type="ECO:0000256" key="6">
    <source>
        <dbReference type="ARBA" id="ARBA00022960"/>
    </source>
</evidence>
<dbReference type="GO" id="GO:0071555">
    <property type="term" value="P:cell wall organization"/>
    <property type="evidence" value="ECO:0007669"/>
    <property type="project" value="UniProtKB-KW"/>
</dbReference>
<dbReference type="InterPro" id="IPR005863">
    <property type="entry name" value="UDP-N-AcMur_synth"/>
</dbReference>
<keyword evidence="3 10" id="KW-0132">Cell division</keyword>
<dbReference type="NCBIfam" id="TIGR01143">
    <property type="entry name" value="murF"/>
    <property type="match status" value="1"/>
</dbReference>
<sequence>MKMKLREVYSALKIQSDTIEDVEITGVCFDSRKAKKGDLFFPLQGDRDGHEFIDSAIENGVSATIWQSDHDIPNDKIPYVVVKNVSNAFETLAKYYLNKVNPKVVAVTGSNGKTTTKDMIAKILSTSNNVAKTPQNFNNEIGVPFTILNMPTNTEVLVIEMGMDRPGQIDHLSSIANPDISVITMIGEAHIEFFGTRDKIADAKMEITDHLNEDGTFVYNGDEPLLLERAKNVEQRQLSFGSHDSNDLYATEIQAGKTTTSFTTNQWPDVKFEIPMMGEYNVNNALAALLVGRALHIKPLAMQKALGELFVTENRTEWLKSQNGADILSDVYNSNPTAAIEVLHSLKDIKTDGRKLIVLGDMLELGDASKRLHESLAGHIDGADFEKVYLVGPDMKYLRDKLSSKYDQNDLLWYDKDQLADLTTDLKKELKPNDTVLLKASHGIHLENVLHELM</sequence>
<comment type="catalytic activity">
    <reaction evidence="10">
        <text>UDP-N-acetyl-alpha-D-muramoyl-L-alanyl-gamma-D-glutamyl-L-lysine + D-alanyl-D-alanine + ATP = UDP-N-acetyl-alpha-D-muramoyl-L-alanyl-gamma-D-glutamyl-L-lysyl-D-alanyl-D-alanine + ADP + phosphate + H(+)</text>
        <dbReference type="Rhea" id="RHEA:16085"/>
        <dbReference type="ChEBI" id="CHEBI:15378"/>
        <dbReference type="ChEBI" id="CHEBI:30616"/>
        <dbReference type="ChEBI" id="CHEBI:43474"/>
        <dbReference type="ChEBI" id="CHEBI:57822"/>
        <dbReference type="ChEBI" id="CHEBI:70758"/>
        <dbReference type="ChEBI" id="CHEBI:83903"/>
        <dbReference type="ChEBI" id="CHEBI:456216"/>
        <dbReference type="EC" id="6.3.2.10"/>
    </reaction>
</comment>
<dbReference type="Gene3D" id="3.40.1190.10">
    <property type="entry name" value="Mur-like, catalytic domain"/>
    <property type="match status" value="1"/>
</dbReference>
<comment type="similarity">
    <text evidence="10">Belongs to the MurCDEF family. MurF subfamily.</text>
</comment>
<dbReference type="SUPFAM" id="SSF53244">
    <property type="entry name" value="MurD-like peptide ligases, peptide-binding domain"/>
    <property type="match status" value="1"/>
</dbReference>
<reference evidence="15 16" key="1">
    <citation type="submission" date="2015-08" db="EMBL/GenBank/DDBJ databases">
        <title>Genomic sequence of Lactobacillus heilongjiangensis DSM 28069, isolated from Chinese traditional pickle.</title>
        <authorList>
            <person name="Jiang X."/>
            <person name="Zheng B."/>
            <person name="Cheng H."/>
        </authorList>
    </citation>
    <scope>NUCLEOTIDE SEQUENCE [LARGE SCALE GENOMIC DNA]</scope>
    <source>
        <strain evidence="15 16">DSM 28069</strain>
    </source>
</reference>
<dbReference type="KEGG" id="lhi:JP39_01695"/>
<comment type="catalytic activity">
    <reaction evidence="11">
        <text>D-alanyl-D-alanine + UDP-N-acetyl-alpha-D-muramoyl-L-alanyl-gamma-D-glutamyl-meso-2,6-diaminopimelate + ATP = UDP-N-acetyl-alpha-D-muramoyl-L-alanyl-gamma-D-glutamyl-meso-2,6-diaminopimeloyl-D-alanyl-D-alanine + ADP + phosphate + H(+)</text>
        <dbReference type="Rhea" id="RHEA:28374"/>
        <dbReference type="ChEBI" id="CHEBI:15378"/>
        <dbReference type="ChEBI" id="CHEBI:30616"/>
        <dbReference type="ChEBI" id="CHEBI:43474"/>
        <dbReference type="ChEBI" id="CHEBI:57822"/>
        <dbReference type="ChEBI" id="CHEBI:61386"/>
        <dbReference type="ChEBI" id="CHEBI:83905"/>
        <dbReference type="ChEBI" id="CHEBI:456216"/>
        <dbReference type="EC" id="6.3.2.10"/>
    </reaction>
</comment>
<name>A0A0K2LA67_9LACO</name>
<evidence type="ECO:0000256" key="4">
    <source>
        <dbReference type="ARBA" id="ARBA00022741"/>
    </source>
</evidence>
<dbReference type="Pfam" id="PF02875">
    <property type="entry name" value="Mur_ligase_C"/>
    <property type="match status" value="1"/>
</dbReference>
<dbReference type="InterPro" id="IPR036615">
    <property type="entry name" value="Mur_ligase_C_dom_sf"/>
</dbReference>
<feature type="binding site" evidence="10">
    <location>
        <begin position="109"/>
        <end position="115"/>
    </location>
    <ligand>
        <name>ATP</name>
        <dbReference type="ChEBI" id="CHEBI:30616"/>
    </ligand>
</feature>
<comment type="subcellular location">
    <subcellularLocation>
        <location evidence="10 11">Cytoplasm</location>
    </subcellularLocation>
</comment>
<dbReference type="GO" id="GO:0008766">
    <property type="term" value="F:UDP-N-acetylmuramoylalanyl-D-glutamyl-2,6-diaminopimelate-D-alanyl-D-alanine ligase activity"/>
    <property type="evidence" value="ECO:0007669"/>
    <property type="project" value="RHEA"/>
</dbReference>
<evidence type="ECO:0000256" key="11">
    <source>
        <dbReference type="RuleBase" id="RU004136"/>
    </source>
</evidence>
<evidence type="ECO:0000256" key="5">
    <source>
        <dbReference type="ARBA" id="ARBA00022840"/>
    </source>
</evidence>
<evidence type="ECO:0000259" key="14">
    <source>
        <dbReference type="Pfam" id="PF08245"/>
    </source>
</evidence>
<feature type="domain" description="Mur ligase N-terminal catalytic" evidence="12">
    <location>
        <begin position="23"/>
        <end position="94"/>
    </location>
</feature>
<dbReference type="GO" id="GO:0005737">
    <property type="term" value="C:cytoplasm"/>
    <property type="evidence" value="ECO:0007669"/>
    <property type="project" value="UniProtKB-SubCell"/>
</dbReference>
<dbReference type="InterPro" id="IPR051046">
    <property type="entry name" value="MurCDEF_CellWall_CoF430Synth"/>
</dbReference>
<evidence type="ECO:0000256" key="1">
    <source>
        <dbReference type="ARBA" id="ARBA00022490"/>
    </source>
</evidence>
<dbReference type="GO" id="GO:0005524">
    <property type="term" value="F:ATP binding"/>
    <property type="evidence" value="ECO:0007669"/>
    <property type="project" value="UniProtKB-UniRule"/>
</dbReference>
<keyword evidence="4 10" id="KW-0547">Nucleotide-binding</keyword>
<evidence type="ECO:0000256" key="9">
    <source>
        <dbReference type="ARBA" id="ARBA00023316"/>
    </source>
</evidence>
<keyword evidence="8 10" id="KW-0131">Cell cycle</keyword>
<dbReference type="InterPro" id="IPR013221">
    <property type="entry name" value="Mur_ligase_cen"/>
</dbReference>
<dbReference type="GO" id="GO:0051301">
    <property type="term" value="P:cell division"/>
    <property type="evidence" value="ECO:0007669"/>
    <property type="project" value="UniProtKB-KW"/>
</dbReference>
<dbReference type="Pfam" id="PF08245">
    <property type="entry name" value="Mur_ligase_M"/>
    <property type="match status" value="1"/>
</dbReference>
<dbReference type="SUPFAM" id="SSF53623">
    <property type="entry name" value="MurD-like peptide ligases, catalytic domain"/>
    <property type="match status" value="1"/>
</dbReference>
<dbReference type="PANTHER" id="PTHR43024">
    <property type="entry name" value="UDP-N-ACETYLMURAMOYL-TRIPEPTIDE--D-ALANYL-D-ALANINE LIGASE"/>
    <property type="match status" value="1"/>
</dbReference>
<comment type="function">
    <text evidence="10 11">Involved in cell wall formation. Catalyzes the final step in the synthesis of UDP-N-acetylmuramoyl-pentapeptide, the precursor of murein.</text>
</comment>
<dbReference type="SUPFAM" id="SSF63418">
    <property type="entry name" value="MurE/MurF N-terminal domain"/>
    <property type="match status" value="1"/>
</dbReference>
<dbReference type="InterPro" id="IPR004101">
    <property type="entry name" value="Mur_ligase_C"/>
</dbReference>
<keyword evidence="6 10" id="KW-0133">Cell shape</keyword>
<keyword evidence="16" id="KW-1185">Reference proteome</keyword>
<dbReference type="HAMAP" id="MF_02019">
    <property type="entry name" value="MurF"/>
    <property type="match status" value="1"/>
</dbReference>
<keyword evidence="1 10" id="KW-0963">Cytoplasm</keyword>
<feature type="domain" description="Mur ligase central" evidence="14">
    <location>
        <begin position="107"/>
        <end position="291"/>
    </location>
</feature>
<evidence type="ECO:0000313" key="15">
    <source>
        <dbReference type="EMBL" id="ALB28194.1"/>
    </source>
</evidence>
<dbReference type="InterPro" id="IPR036565">
    <property type="entry name" value="Mur-like_cat_sf"/>
</dbReference>
<feature type="domain" description="Mur ligase C-terminal" evidence="13">
    <location>
        <begin position="315"/>
        <end position="441"/>
    </location>
</feature>
<dbReference type="Gene3D" id="3.40.1390.10">
    <property type="entry name" value="MurE/MurF, N-terminal domain"/>
    <property type="match status" value="1"/>
</dbReference>